<protein>
    <submittedName>
        <fullName evidence="6">AP2/B3-like transcriptional factor family protein</fullName>
    </submittedName>
</protein>
<dbReference type="Proteomes" id="UP001163823">
    <property type="component" value="Chromosome 5"/>
</dbReference>
<dbReference type="CDD" id="cd10017">
    <property type="entry name" value="B3_DNA"/>
    <property type="match status" value="1"/>
</dbReference>
<dbReference type="GO" id="GO:0005634">
    <property type="term" value="C:nucleus"/>
    <property type="evidence" value="ECO:0007669"/>
    <property type="project" value="UniProtKB-SubCell"/>
</dbReference>
<dbReference type="SUPFAM" id="SSF101936">
    <property type="entry name" value="DNA-binding pseudobarrel domain"/>
    <property type="match status" value="1"/>
</dbReference>
<evidence type="ECO:0000256" key="2">
    <source>
        <dbReference type="ARBA" id="ARBA00023015"/>
    </source>
</evidence>
<comment type="subcellular location">
    <subcellularLocation>
        <location evidence="1">Nucleus</location>
    </subcellularLocation>
</comment>
<organism evidence="6 7">
    <name type="scientific">Quillaja saponaria</name>
    <name type="common">Soap bark tree</name>
    <dbReference type="NCBI Taxonomy" id="32244"/>
    <lineage>
        <taxon>Eukaryota</taxon>
        <taxon>Viridiplantae</taxon>
        <taxon>Streptophyta</taxon>
        <taxon>Embryophyta</taxon>
        <taxon>Tracheophyta</taxon>
        <taxon>Spermatophyta</taxon>
        <taxon>Magnoliopsida</taxon>
        <taxon>eudicotyledons</taxon>
        <taxon>Gunneridae</taxon>
        <taxon>Pentapetalae</taxon>
        <taxon>rosids</taxon>
        <taxon>fabids</taxon>
        <taxon>Fabales</taxon>
        <taxon>Quillajaceae</taxon>
        <taxon>Quillaja</taxon>
    </lineage>
</organism>
<accession>A0AAD7PUI2</accession>
<dbReference type="InterPro" id="IPR015300">
    <property type="entry name" value="DNA-bd_pseudobarrel_sf"/>
</dbReference>
<name>A0AAD7PUI2_QUISA</name>
<gene>
    <name evidence="6" type="ORF">O6P43_012519</name>
</gene>
<comment type="caution">
    <text evidence="6">The sequence shown here is derived from an EMBL/GenBank/DDBJ whole genome shotgun (WGS) entry which is preliminary data.</text>
</comment>
<evidence type="ECO:0000313" key="7">
    <source>
        <dbReference type="Proteomes" id="UP001163823"/>
    </source>
</evidence>
<keyword evidence="5" id="KW-0539">Nucleus</keyword>
<dbReference type="KEGG" id="qsa:O6P43_012519"/>
<dbReference type="AlphaFoldDB" id="A0AAD7PUI2"/>
<keyword evidence="4" id="KW-0804">Transcription</keyword>
<dbReference type="Gene3D" id="2.40.330.10">
    <property type="entry name" value="DNA-binding pseudobarrel domain"/>
    <property type="match status" value="1"/>
</dbReference>
<dbReference type="InterPro" id="IPR003340">
    <property type="entry name" value="B3_DNA-bd"/>
</dbReference>
<keyword evidence="7" id="KW-1185">Reference proteome</keyword>
<evidence type="ECO:0000256" key="4">
    <source>
        <dbReference type="ARBA" id="ARBA00023163"/>
    </source>
</evidence>
<dbReference type="EMBL" id="JARAOO010000005">
    <property type="protein sequence ID" value="KAJ7968413.1"/>
    <property type="molecule type" value="Genomic_DNA"/>
</dbReference>
<evidence type="ECO:0000313" key="6">
    <source>
        <dbReference type="EMBL" id="KAJ7968413.1"/>
    </source>
</evidence>
<reference evidence="6" key="1">
    <citation type="journal article" date="2023" name="Science">
        <title>Elucidation of the pathway for biosynthesis of saponin adjuvants from the soapbark tree.</title>
        <authorList>
            <person name="Reed J."/>
            <person name="Orme A."/>
            <person name="El-Demerdash A."/>
            <person name="Owen C."/>
            <person name="Martin L.B.B."/>
            <person name="Misra R.C."/>
            <person name="Kikuchi S."/>
            <person name="Rejzek M."/>
            <person name="Martin A.C."/>
            <person name="Harkess A."/>
            <person name="Leebens-Mack J."/>
            <person name="Louveau T."/>
            <person name="Stephenson M.J."/>
            <person name="Osbourn A."/>
        </authorList>
    </citation>
    <scope>NUCLEOTIDE SEQUENCE</scope>
    <source>
        <strain evidence="6">S10</strain>
    </source>
</reference>
<keyword evidence="2" id="KW-0805">Transcription regulation</keyword>
<dbReference type="GO" id="GO:0003677">
    <property type="term" value="F:DNA binding"/>
    <property type="evidence" value="ECO:0007669"/>
    <property type="project" value="UniProtKB-KW"/>
</dbReference>
<proteinExistence type="predicted"/>
<evidence type="ECO:0000256" key="1">
    <source>
        <dbReference type="ARBA" id="ARBA00004123"/>
    </source>
</evidence>
<sequence>MSTNIILFEKMLSSTDVEQGLQFPTSHQENHLPQIVEGCNYVDFDLKYGNEQKKHTFRCRIRNGIHDLYNKPVISKGWRQVARDKGFQKGDKLIFYKVQGNRCADVLAKLGSISTQDFTGLTEPPQEVVTVLRDEKEGLSFPGLSSMDSG</sequence>
<keyword evidence="3" id="KW-0238">DNA-binding</keyword>
<evidence type="ECO:0000256" key="5">
    <source>
        <dbReference type="ARBA" id="ARBA00023242"/>
    </source>
</evidence>
<evidence type="ECO:0000256" key="3">
    <source>
        <dbReference type="ARBA" id="ARBA00023125"/>
    </source>
</evidence>